<comment type="caution">
    <text evidence="2">The sequence shown here is derived from an EMBL/GenBank/DDBJ whole genome shotgun (WGS) entry which is preliminary data.</text>
</comment>
<dbReference type="EMBL" id="PIQH01000001">
    <property type="protein sequence ID" value="RUO81306.1"/>
    <property type="molecule type" value="Genomic_DNA"/>
</dbReference>
<feature type="transmembrane region" description="Helical" evidence="1">
    <location>
        <begin position="40"/>
        <end position="59"/>
    </location>
</feature>
<evidence type="ECO:0008006" key="4">
    <source>
        <dbReference type="Google" id="ProtNLM"/>
    </source>
</evidence>
<reference evidence="2 3" key="1">
    <citation type="journal article" date="2011" name="Front. Microbiol.">
        <title>Genomic signatures of strain selection and enhancement in Bacillus atrophaeus var. globigii, a historical biowarfare simulant.</title>
        <authorList>
            <person name="Gibbons H.S."/>
            <person name="Broomall S.M."/>
            <person name="McNew L.A."/>
            <person name="Daligault H."/>
            <person name="Chapman C."/>
            <person name="Bruce D."/>
            <person name="Karavis M."/>
            <person name="Krepps M."/>
            <person name="McGregor P.A."/>
            <person name="Hong C."/>
            <person name="Park K.H."/>
            <person name="Akmal A."/>
            <person name="Feldman A."/>
            <person name="Lin J.S."/>
            <person name="Chang W.E."/>
            <person name="Higgs B.W."/>
            <person name="Demirev P."/>
            <person name="Lindquist J."/>
            <person name="Liem A."/>
            <person name="Fochler E."/>
            <person name="Read T.D."/>
            <person name="Tapia R."/>
            <person name="Johnson S."/>
            <person name="Bishop-Lilly K.A."/>
            <person name="Detter C."/>
            <person name="Han C."/>
            <person name="Sozhamannan S."/>
            <person name="Rosenzweig C.N."/>
            <person name="Skowronski E.W."/>
        </authorList>
    </citation>
    <scope>NUCLEOTIDE SEQUENCE [LARGE SCALE GENOMIC DNA]</scope>
    <source>
        <strain evidence="2 3">CC-PW-9</strain>
    </source>
</reference>
<feature type="transmembrane region" description="Helical" evidence="1">
    <location>
        <begin position="104"/>
        <end position="127"/>
    </location>
</feature>
<evidence type="ECO:0000313" key="3">
    <source>
        <dbReference type="Proteomes" id="UP000287996"/>
    </source>
</evidence>
<gene>
    <name evidence="2" type="ORF">CWI84_00660</name>
</gene>
<protein>
    <recommendedName>
        <fullName evidence="4">DUF4405 domain-containing protein</fullName>
    </recommendedName>
</protein>
<evidence type="ECO:0000313" key="2">
    <source>
        <dbReference type="EMBL" id="RUO81306.1"/>
    </source>
</evidence>
<evidence type="ECO:0000256" key="1">
    <source>
        <dbReference type="SAM" id="Phobius"/>
    </source>
</evidence>
<name>A0A432ZU49_9GAMM</name>
<keyword evidence="1" id="KW-1133">Transmembrane helix</keyword>
<keyword evidence="3" id="KW-1185">Reference proteome</keyword>
<keyword evidence="1" id="KW-0472">Membrane</keyword>
<dbReference type="AlphaFoldDB" id="A0A432ZU49"/>
<sequence>MLLAVIMISVVSGCLMIPTLLEFKLQMAVDWRLSGSQRLWTVSFHVLASIISLILMGALWQVHMKLGWRKQQHRGSGTFCAISLVVMAVTGVGLYYLSQLDMQLWTALAHTALGLAFTLAFLLHLLFSIRSRR</sequence>
<feature type="transmembrane region" description="Helical" evidence="1">
    <location>
        <begin position="79"/>
        <end position="98"/>
    </location>
</feature>
<organism evidence="2 3">
    <name type="scientific">Idiomarina tyrosinivorans</name>
    <dbReference type="NCBI Taxonomy" id="1445662"/>
    <lineage>
        <taxon>Bacteria</taxon>
        <taxon>Pseudomonadati</taxon>
        <taxon>Pseudomonadota</taxon>
        <taxon>Gammaproteobacteria</taxon>
        <taxon>Alteromonadales</taxon>
        <taxon>Idiomarinaceae</taxon>
        <taxon>Idiomarina</taxon>
    </lineage>
</organism>
<keyword evidence="1" id="KW-0812">Transmembrane</keyword>
<dbReference type="Proteomes" id="UP000287996">
    <property type="component" value="Unassembled WGS sequence"/>
</dbReference>
<accession>A0A432ZU49</accession>
<proteinExistence type="predicted"/>